<evidence type="ECO:0000256" key="7">
    <source>
        <dbReference type="ARBA" id="ARBA00048169"/>
    </source>
</evidence>
<dbReference type="EMBL" id="JACNIG010000303">
    <property type="protein sequence ID" value="MBC8433471.1"/>
    <property type="molecule type" value="Genomic_DNA"/>
</dbReference>
<evidence type="ECO:0000256" key="6">
    <source>
        <dbReference type="ARBA" id="ARBA00023244"/>
    </source>
</evidence>
<dbReference type="PANTHER" id="PTHR11557">
    <property type="entry name" value="PORPHOBILINOGEN DEAMINASE"/>
    <property type="match status" value="1"/>
</dbReference>
<feature type="domain" description="Porphobilinogen deaminase C-terminal" evidence="10">
    <location>
        <begin position="227"/>
        <end position="293"/>
    </location>
</feature>
<comment type="caution">
    <text evidence="11">The sequence shown here is derived from an EMBL/GenBank/DDBJ whole genome shotgun (WGS) entry which is preliminary data.</text>
</comment>
<evidence type="ECO:0000256" key="8">
    <source>
        <dbReference type="HAMAP-Rule" id="MF_00260"/>
    </source>
</evidence>
<reference evidence="11 12" key="1">
    <citation type="submission" date="2020-08" db="EMBL/GenBank/DDBJ databases">
        <title>Bridging the membrane lipid divide: bacteria of the FCB group superphylum have the potential to synthesize archaeal ether lipids.</title>
        <authorList>
            <person name="Villanueva L."/>
            <person name="Von Meijenfeldt F.A.B."/>
            <person name="Westbye A.B."/>
            <person name="Yadav S."/>
            <person name="Hopmans E.C."/>
            <person name="Dutilh B.E."/>
            <person name="Sinninghe Damste J.S."/>
        </authorList>
    </citation>
    <scope>NUCLEOTIDE SEQUENCE [LARGE SCALE GENOMIC DNA]</scope>
    <source>
        <strain evidence="11">NIOZ-UU17</strain>
    </source>
</reference>
<dbReference type="PIRSF" id="PIRSF001438">
    <property type="entry name" value="4pyrrol_synth_OHMeBilane_synth"/>
    <property type="match status" value="1"/>
</dbReference>
<dbReference type="EC" id="2.5.1.61" evidence="8"/>
<dbReference type="HAMAP" id="MF_00260">
    <property type="entry name" value="Porphobil_deam"/>
    <property type="match status" value="1"/>
</dbReference>
<comment type="catalytic activity">
    <reaction evidence="7 8">
        <text>4 porphobilinogen + H2O = hydroxymethylbilane + 4 NH4(+)</text>
        <dbReference type="Rhea" id="RHEA:13185"/>
        <dbReference type="ChEBI" id="CHEBI:15377"/>
        <dbReference type="ChEBI" id="CHEBI:28938"/>
        <dbReference type="ChEBI" id="CHEBI:57845"/>
        <dbReference type="ChEBI" id="CHEBI:58126"/>
        <dbReference type="EC" id="2.5.1.61"/>
    </reaction>
</comment>
<evidence type="ECO:0000256" key="3">
    <source>
        <dbReference type="ARBA" id="ARBA00005638"/>
    </source>
</evidence>
<evidence type="ECO:0000256" key="5">
    <source>
        <dbReference type="ARBA" id="ARBA00022679"/>
    </source>
</evidence>
<accession>A0A8J6NTB1</accession>
<comment type="similarity">
    <text evidence="3 8">Belongs to the HMBS family.</text>
</comment>
<evidence type="ECO:0000259" key="9">
    <source>
        <dbReference type="Pfam" id="PF01379"/>
    </source>
</evidence>
<dbReference type="InterPro" id="IPR022418">
    <property type="entry name" value="Porphobilinogen_deaminase_C"/>
</dbReference>
<dbReference type="PANTHER" id="PTHR11557:SF0">
    <property type="entry name" value="PORPHOBILINOGEN DEAMINASE"/>
    <property type="match status" value="1"/>
</dbReference>
<protein>
    <recommendedName>
        <fullName evidence="8">Porphobilinogen deaminase</fullName>
        <shortName evidence="8">PBG</shortName>
        <ecNumber evidence="8">2.5.1.61</ecNumber>
    </recommendedName>
    <alternativeName>
        <fullName evidence="8">Hydroxymethylbilane synthase</fullName>
        <shortName evidence="8">HMBS</shortName>
    </alternativeName>
    <alternativeName>
        <fullName evidence="8">Pre-uroporphyrinogen synthase</fullName>
    </alternativeName>
</protein>
<evidence type="ECO:0000313" key="11">
    <source>
        <dbReference type="EMBL" id="MBC8433471.1"/>
    </source>
</evidence>
<dbReference type="PROSITE" id="PS00533">
    <property type="entry name" value="PORPHOBILINOGEN_DEAM"/>
    <property type="match status" value="1"/>
</dbReference>
<dbReference type="Gene3D" id="3.30.160.40">
    <property type="entry name" value="Porphobilinogen deaminase, C-terminal domain"/>
    <property type="match status" value="1"/>
</dbReference>
<dbReference type="Pfam" id="PF03900">
    <property type="entry name" value="Porphobil_deamC"/>
    <property type="match status" value="1"/>
</dbReference>
<dbReference type="FunFam" id="3.40.190.10:FF:000005">
    <property type="entry name" value="Porphobilinogen deaminase"/>
    <property type="match status" value="1"/>
</dbReference>
<dbReference type="NCBIfam" id="TIGR00212">
    <property type="entry name" value="hemC"/>
    <property type="match status" value="1"/>
</dbReference>
<name>A0A8J6NTB1_9BACT</name>
<dbReference type="SUPFAM" id="SSF53850">
    <property type="entry name" value="Periplasmic binding protein-like II"/>
    <property type="match status" value="1"/>
</dbReference>
<sequence length="315" mass="34097">MNKTIKIGTRGSKLALWQANWVKSVLEAQHPALTVELVIIKTKGDKILDVPLAKVGGKGLFVKEIEDALLNGHVDIAVHSMKDMPAEIPQGLCIGAIPERETPQDVLISKNGHQLSELGPGAHIGTSSLRRASQILHARPDLVIKSLRGNLDTRLKKLETENLDAIILAAAGVKRLGLEDRITEYLDETIMLPAVGQGALCIEIRQNDPIIEPLVAPLEHPQTRTVVMGERAFLNRLEGGCQVPMAAYGRVENNTFTLYGLVATLDGATVIKDTLSGPADSSEQIGLDLAERLVSMGAQKILESLKEDLHINHEG</sequence>
<dbReference type="InterPro" id="IPR022417">
    <property type="entry name" value="Porphobilin_deaminase_N"/>
</dbReference>
<comment type="function">
    <text evidence="1 8">Tetrapolymerization of the monopyrrole PBG into the hydroxymethylbilane pre-uroporphyrinogen in several discrete steps.</text>
</comment>
<dbReference type="UniPathway" id="UPA00251">
    <property type="reaction ID" value="UER00319"/>
</dbReference>
<gene>
    <name evidence="8 11" type="primary">hemC</name>
    <name evidence="11" type="ORF">H8D96_16295</name>
</gene>
<dbReference type="Proteomes" id="UP000605201">
    <property type="component" value="Unassembled WGS sequence"/>
</dbReference>
<feature type="modified residue" description="S-(dipyrrolylmethanemethyl)cysteine" evidence="8">
    <location>
        <position position="241"/>
    </location>
</feature>
<dbReference type="CDD" id="cd13646">
    <property type="entry name" value="PBP2_EcHMBS_like"/>
    <property type="match status" value="1"/>
</dbReference>
<dbReference type="GO" id="GO:0005737">
    <property type="term" value="C:cytoplasm"/>
    <property type="evidence" value="ECO:0007669"/>
    <property type="project" value="UniProtKB-UniRule"/>
</dbReference>
<evidence type="ECO:0000256" key="4">
    <source>
        <dbReference type="ARBA" id="ARBA00011245"/>
    </source>
</evidence>
<dbReference type="GO" id="GO:0004418">
    <property type="term" value="F:hydroxymethylbilane synthase activity"/>
    <property type="evidence" value="ECO:0007669"/>
    <property type="project" value="UniProtKB-UniRule"/>
</dbReference>
<keyword evidence="5 8" id="KW-0808">Transferase</keyword>
<comment type="pathway">
    <text evidence="2">Porphyrin-containing compound metabolism; protoporphyrin-IX biosynthesis; coproporphyrinogen-III from 5-aminolevulinate: step 2/4.</text>
</comment>
<dbReference type="AlphaFoldDB" id="A0A8J6NTB1"/>
<dbReference type="Gene3D" id="3.40.190.10">
    <property type="entry name" value="Periplasmic binding protein-like II"/>
    <property type="match status" value="2"/>
</dbReference>
<dbReference type="FunFam" id="3.40.190.10:FF:000004">
    <property type="entry name" value="Porphobilinogen deaminase"/>
    <property type="match status" value="1"/>
</dbReference>
<evidence type="ECO:0000256" key="2">
    <source>
        <dbReference type="ARBA" id="ARBA00004735"/>
    </source>
</evidence>
<dbReference type="GO" id="GO:0006782">
    <property type="term" value="P:protoporphyrinogen IX biosynthetic process"/>
    <property type="evidence" value="ECO:0007669"/>
    <property type="project" value="UniProtKB-UniRule"/>
</dbReference>
<dbReference type="InterPro" id="IPR000860">
    <property type="entry name" value="HemC"/>
</dbReference>
<organism evidence="11 12">
    <name type="scientific">Candidatus Desulfatibia vada</name>
    <dbReference type="NCBI Taxonomy" id="2841696"/>
    <lineage>
        <taxon>Bacteria</taxon>
        <taxon>Pseudomonadati</taxon>
        <taxon>Thermodesulfobacteriota</taxon>
        <taxon>Desulfobacteria</taxon>
        <taxon>Desulfobacterales</taxon>
        <taxon>Desulfobacterales incertae sedis</taxon>
        <taxon>Candidatus Desulfatibia</taxon>
    </lineage>
</organism>
<evidence type="ECO:0000259" key="10">
    <source>
        <dbReference type="Pfam" id="PF03900"/>
    </source>
</evidence>
<comment type="cofactor">
    <cofactor evidence="8">
        <name>dipyrromethane</name>
        <dbReference type="ChEBI" id="CHEBI:60342"/>
    </cofactor>
    <text evidence="8">Binds 1 dipyrromethane group covalently.</text>
</comment>
<dbReference type="SUPFAM" id="SSF54782">
    <property type="entry name" value="Porphobilinogen deaminase (hydroxymethylbilane synthase), C-terminal domain"/>
    <property type="match status" value="1"/>
</dbReference>
<comment type="miscellaneous">
    <text evidence="8">The porphobilinogen subunits are added to the dipyrromethane group.</text>
</comment>
<evidence type="ECO:0000313" key="12">
    <source>
        <dbReference type="Proteomes" id="UP000605201"/>
    </source>
</evidence>
<dbReference type="InterPro" id="IPR036803">
    <property type="entry name" value="Porphobilinogen_deaminase_C_sf"/>
</dbReference>
<comment type="subunit">
    <text evidence="4 8">Monomer.</text>
</comment>
<proteinExistence type="inferred from homology"/>
<dbReference type="InterPro" id="IPR022419">
    <property type="entry name" value="Porphobilin_deaminase_cofac_BS"/>
</dbReference>
<feature type="domain" description="Porphobilinogen deaminase N-terminal" evidence="9">
    <location>
        <begin position="5"/>
        <end position="210"/>
    </location>
</feature>
<evidence type="ECO:0000256" key="1">
    <source>
        <dbReference type="ARBA" id="ARBA00002869"/>
    </source>
</evidence>
<dbReference type="PRINTS" id="PR00151">
    <property type="entry name" value="PORPHBDMNASE"/>
</dbReference>
<dbReference type="Pfam" id="PF01379">
    <property type="entry name" value="Porphobil_deam"/>
    <property type="match status" value="1"/>
</dbReference>
<keyword evidence="6 8" id="KW-0627">Porphyrin biosynthesis</keyword>